<gene>
    <name evidence="6" type="ORF">TVY486_0301400</name>
</gene>
<dbReference type="AlphaFoldDB" id="G0TSM4"/>
<dbReference type="SMART" id="SM00220">
    <property type="entry name" value="S_TKc"/>
    <property type="match status" value="1"/>
</dbReference>
<feature type="region of interest" description="Disordered" evidence="4">
    <location>
        <begin position="1"/>
        <end position="49"/>
    </location>
</feature>
<dbReference type="InterPro" id="IPR000719">
    <property type="entry name" value="Prot_kinase_dom"/>
</dbReference>
<dbReference type="Pfam" id="PF00069">
    <property type="entry name" value="Pkinase"/>
    <property type="match status" value="1"/>
</dbReference>
<proteinExistence type="inferred from homology"/>
<dbReference type="PROSITE" id="PS50011">
    <property type="entry name" value="PROTEIN_KINASE_DOM"/>
    <property type="match status" value="1"/>
</dbReference>
<feature type="non-terminal residue" evidence="6">
    <location>
        <position position="267"/>
    </location>
</feature>
<organism evidence="6">
    <name type="scientific">Trypanosoma vivax (strain Y486)</name>
    <dbReference type="NCBI Taxonomy" id="1055687"/>
    <lineage>
        <taxon>Eukaryota</taxon>
        <taxon>Discoba</taxon>
        <taxon>Euglenozoa</taxon>
        <taxon>Kinetoplastea</taxon>
        <taxon>Metakinetoplastina</taxon>
        <taxon>Trypanosomatida</taxon>
        <taxon>Trypanosomatidae</taxon>
        <taxon>Trypanosoma</taxon>
        <taxon>Duttonella</taxon>
    </lineage>
</organism>
<feature type="compositionally biased region" description="Polar residues" evidence="4">
    <location>
        <begin position="223"/>
        <end position="234"/>
    </location>
</feature>
<feature type="domain" description="Protein kinase" evidence="5">
    <location>
        <begin position="1"/>
        <end position="135"/>
    </location>
</feature>
<protein>
    <recommendedName>
        <fullName evidence="5">Protein kinase domain-containing protein</fullName>
    </recommendedName>
</protein>
<dbReference type="EMBL" id="HE573019">
    <property type="protein sequence ID" value="CCC46951.1"/>
    <property type="molecule type" value="Genomic_DNA"/>
</dbReference>
<feature type="region of interest" description="Disordered" evidence="4">
    <location>
        <begin position="203"/>
        <end position="237"/>
    </location>
</feature>
<feature type="compositionally biased region" description="Basic and acidic residues" evidence="4">
    <location>
        <begin position="207"/>
        <end position="217"/>
    </location>
</feature>
<evidence type="ECO:0000313" key="6">
    <source>
        <dbReference type="EMBL" id="CCC46951.1"/>
    </source>
</evidence>
<keyword evidence="3" id="KW-0067">ATP-binding</keyword>
<dbReference type="SUPFAM" id="SSF56112">
    <property type="entry name" value="Protein kinase-like (PK-like)"/>
    <property type="match status" value="1"/>
</dbReference>
<dbReference type="InterPro" id="IPR051931">
    <property type="entry name" value="PAK3-like"/>
</dbReference>
<dbReference type="PANTHER" id="PTHR45832">
    <property type="entry name" value="SERINE/THREONINE-PROTEIN KINASE SAMKA-RELATED-RELATED"/>
    <property type="match status" value="1"/>
</dbReference>
<dbReference type="VEuPathDB" id="TriTrypDB:TvY486_0301400"/>
<dbReference type="InterPro" id="IPR011009">
    <property type="entry name" value="Kinase-like_dom_sf"/>
</dbReference>
<name>G0TSM4_TRYVY</name>
<reference evidence="6" key="1">
    <citation type="journal article" date="2012" name="Proc. Natl. Acad. Sci. U.S.A.">
        <title>Antigenic diversity is generated by distinct evolutionary mechanisms in African trypanosome species.</title>
        <authorList>
            <person name="Jackson A.P."/>
            <person name="Berry A."/>
            <person name="Aslett M."/>
            <person name="Allison H.C."/>
            <person name="Burton P."/>
            <person name="Vavrova-Anderson J."/>
            <person name="Brown R."/>
            <person name="Browne H."/>
            <person name="Corton N."/>
            <person name="Hauser H."/>
            <person name="Gamble J."/>
            <person name="Gilderthorp R."/>
            <person name="Marcello L."/>
            <person name="McQuillan J."/>
            <person name="Otto T.D."/>
            <person name="Quail M.A."/>
            <person name="Sanders M.J."/>
            <person name="van Tonder A."/>
            <person name="Ginger M.L."/>
            <person name="Field M.C."/>
            <person name="Barry J.D."/>
            <person name="Hertz-Fowler C."/>
            <person name="Berriman M."/>
        </authorList>
    </citation>
    <scope>NUCLEOTIDE SEQUENCE</scope>
    <source>
        <strain evidence="6">Y486</strain>
    </source>
</reference>
<keyword evidence="2" id="KW-0547">Nucleotide-binding</keyword>
<evidence type="ECO:0000256" key="4">
    <source>
        <dbReference type="SAM" id="MobiDB-lite"/>
    </source>
</evidence>
<dbReference type="GO" id="GO:0004672">
    <property type="term" value="F:protein kinase activity"/>
    <property type="evidence" value="ECO:0007669"/>
    <property type="project" value="InterPro"/>
</dbReference>
<dbReference type="PANTHER" id="PTHR45832:SF22">
    <property type="entry name" value="SERINE_THREONINE-PROTEIN KINASE SAMKA-RELATED"/>
    <property type="match status" value="1"/>
</dbReference>
<feature type="compositionally biased region" description="Polar residues" evidence="4">
    <location>
        <begin position="23"/>
        <end position="34"/>
    </location>
</feature>
<evidence type="ECO:0000256" key="1">
    <source>
        <dbReference type="ARBA" id="ARBA00008874"/>
    </source>
</evidence>
<dbReference type="Gene3D" id="1.10.510.10">
    <property type="entry name" value="Transferase(Phosphotransferase) domain 1"/>
    <property type="match status" value="1"/>
</dbReference>
<evidence type="ECO:0000256" key="3">
    <source>
        <dbReference type="ARBA" id="ARBA00022840"/>
    </source>
</evidence>
<evidence type="ECO:0000259" key="5">
    <source>
        <dbReference type="PROSITE" id="PS50011"/>
    </source>
</evidence>
<evidence type="ECO:0000256" key="2">
    <source>
        <dbReference type="ARBA" id="ARBA00022741"/>
    </source>
</evidence>
<sequence>MHTTVGTPWYMAPEVVDGDGNAGNETGTPTTSNPRRNEDSDSIASSGRPSYTTAADIWSLGVTVYEMISGRKPFGADFKNPAAVLFAIVSSNASPPSLPEGCEASRSLRDFLNLCFVRDARHRPNAQTLLNHEWFCVSPNTKPSKAPNDSAVQLATSLPLIAKRDMESPEMTSAARTWYNFSGSEQYLMNPSDLHLHEPPASVARRAGKDVERDRSAGRPSESGPTATQNSATTAEAEVGGSTFSALSCGDFGGGFWTSDGQYVDLI</sequence>
<comment type="similarity">
    <text evidence="1">Belongs to the protein kinase superfamily. STE Ser/Thr protein kinase family. STE20 subfamily.</text>
</comment>
<dbReference type="GO" id="GO:0005524">
    <property type="term" value="F:ATP binding"/>
    <property type="evidence" value="ECO:0007669"/>
    <property type="project" value="UniProtKB-KW"/>
</dbReference>
<accession>G0TSM4</accession>